<sequence length="356" mass="38246">MAAATLQGEEAEEDKTSLESEFFDLLIASERVGTLVDRIKDTSCFQRRRQAVFDLAAAIEKKETYVVEVQQHSYGPVTVTVKEGTLADGLGARIWAVANSLCSALVDKPALVQGKSVLEIGAGTGLCGIVAAKLGAAHVTLTDYAEPVLRLLRDSVAANASCAAATSSRPLSAEAASDDRYQAEDLEFDPEDAEECDDLDDFFCGGGERKQPATLRWDLDNMRVRHMDWADDLRRLQGRTDVGGSNGVVRDDVGEIVPDVEDSDTFDVIIGSDVLYEMAHAQLVAAVLGRRLRAGGTALITLAAILDTFLGSVTGMGMSVEKEKVQPSTENRGILGLERDYEGGFAMLTVVHTSEL</sequence>
<dbReference type="EMBL" id="AGSI01000015">
    <property type="protein sequence ID" value="EIE20439.1"/>
    <property type="molecule type" value="Genomic_DNA"/>
</dbReference>
<dbReference type="RefSeq" id="XP_005644983.1">
    <property type="nucleotide sequence ID" value="XM_005644926.1"/>
</dbReference>
<dbReference type="OrthoDB" id="545599at2759"/>
<evidence type="ECO:0008006" key="3">
    <source>
        <dbReference type="Google" id="ProtNLM"/>
    </source>
</evidence>
<accession>I0YPX0</accession>
<dbReference type="GeneID" id="17038415"/>
<organism evidence="1 2">
    <name type="scientific">Coccomyxa subellipsoidea (strain C-169)</name>
    <name type="common">Green microalga</name>
    <dbReference type="NCBI Taxonomy" id="574566"/>
    <lineage>
        <taxon>Eukaryota</taxon>
        <taxon>Viridiplantae</taxon>
        <taxon>Chlorophyta</taxon>
        <taxon>core chlorophytes</taxon>
        <taxon>Trebouxiophyceae</taxon>
        <taxon>Trebouxiophyceae incertae sedis</taxon>
        <taxon>Coccomyxaceae</taxon>
        <taxon>Coccomyxa</taxon>
        <taxon>Coccomyxa subellipsoidea</taxon>
    </lineage>
</organism>
<gene>
    <name evidence="1" type="ORF">COCSUDRAFT_57588</name>
</gene>
<evidence type="ECO:0000313" key="2">
    <source>
        <dbReference type="Proteomes" id="UP000007264"/>
    </source>
</evidence>
<dbReference type="KEGG" id="csl:COCSUDRAFT_57588"/>
<comment type="caution">
    <text evidence="1">The sequence shown here is derived from an EMBL/GenBank/DDBJ whole genome shotgun (WGS) entry which is preliminary data.</text>
</comment>
<dbReference type="CDD" id="cd02440">
    <property type="entry name" value="AdoMet_MTases"/>
    <property type="match status" value="1"/>
</dbReference>
<dbReference type="PANTHER" id="PTHR14614:SF157">
    <property type="entry name" value="METHYLTRANSFERASE TYPE 12 DOMAIN-CONTAINING PROTEIN"/>
    <property type="match status" value="1"/>
</dbReference>
<evidence type="ECO:0000313" key="1">
    <source>
        <dbReference type="EMBL" id="EIE20439.1"/>
    </source>
</evidence>
<name>I0YPX0_COCSC</name>
<protein>
    <recommendedName>
        <fullName evidence="3">S-adenosyl-L-methionine-dependent methyltransferase</fullName>
    </recommendedName>
</protein>
<dbReference type="Pfam" id="PF10294">
    <property type="entry name" value="Methyltransf_16"/>
    <property type="match status" value="1"/>
</dbReference>
<dbReference type="AlphaFoldDB" id="I0YPX0"/>
<dbReference type="Proteomes" id="UP000007264">
    <property type="component" value="Unassembled WGS sequence"/>
</dbReference>
<dbReference type="STRING" id="574566.I0YPX0"/>
<keyword evidence="2" id="KW-1185">Reference proteome</keyword>
<dbReference type="SUPFAM" id="SSF53335">
    <property type="entry name" value="S-adenosyl-L-methionine-dependent methyltransferases"/>
    <property type="match status" value="1"/>
</dbReference>
<dbReference type="PANTHER" id="PTHR14614">
    <property type="entry name" value="HEPATOCELLULAR CARCINOMA-ASSOCIATED ANTIGEN"/>
    <property type="match status" value="1"/>
</dbReference>
<reference evidence="1 2" key="1">
    <citation type="journal article" date="2012" name="Genome Biol.">
        <title>The genome of the polar eukaryotic microalga coccomyxa subellipsoidea reveals traits of cold adaptation.</title>
        <authorList>
            <person name="Blanc G."/>
            <person name="Agarkova I."/>
            <person name="Grimwood J."/>
            <person name="Kuo A."/>
            <person name="Brueggeman A."/>
            <person name="Dunigan D."/>
            <person name="Gurnon J."/>
            <person name="Ladunga I."/>
            <person name="Lindquist E."/>
            <person name="Lucas S."/>
            <person name="Pangilinan J."/>
            <person name="Proschold T."/>
            <person name="Salamov A."/>
            <person name="Schmutz J."/>
            <person name="Weeks D."/>
            <person name="Yamada T."/>
            <person name="Claverie J.M."/>
            <person name="Grigoriev I."/>
            <person name="Van Etten J."/>
            <person name="Lomsadze A."/>
            <person name="Borodovsky M."/>
        </authorList>
    </citation>
    <scope>NUCLEOTIDE SEQUENCE [LARGE SCALE GENOMIC DNA]</scope>
    <source>
        <strain evidence="1 2">C-169</strain>
    </source>
</reference>
<dbReference type="InterPro" id="IPR029063">
    <property type="entry name" value="SAM-dependent_MTases_sf"/>
</dbReference>
<proteinExistence type="predicted"/>
<dbReference type="InterPro" id="IPR019410">
    <property type="entry name" value="Methyltransf_16"/>
</dbReference>
<dbReference type="Gene3D" id="3.40.50.150">
    <property type="entry name" value="Vaccinia Virus protein VP39"/>
    <property type="match status" value="1"/>
</dbReference>